<protein>
    <submittedName>
        <fullName evidence="1">Uncharacterized protein</fullName>
    </submittedName>
</protein>
<dbReference type="AlphaFoldDB" id="A0A0F9EES4"/>
<sequence length="61" mass="6682">MAKTTKIEWLHLVSGMTPEVWGVILLNKDDKPIGAIPIFGGIHLRAGDKITVEYKPPDAAK</sequence>
<organism evidence="1">
    <name type="scientific">marine sediment metagenome</name>
    <dbReference type="NCBI Taxonomy" id="412755"/>
    <lineage>
        <taxon>unclassified sequences</taxon>
        <taxon>metagenomes</taxon>
        <taxon>ecological metagenomes</taxon>
    </lineage>
</organism>
<accession>A0A0F9EES4</accession>
<evidence type="ECO:0000313" key="1">
    <source>
        <dbReference type="EMBL" id="KKL72588.1"/>
    </source>
</evidence>
<reference evidence="1" key="1">
    <citation type="journal article" date="2015" name="Nature">
        <title>Complex archaea that bridge the gap between prokaryotes and eukaryotes.</title>
        <authorList>
            <person name="Spang A."/>
            <person name="Saw J.H."/>
            <person name="Jorgensen S.L."/>
            <person name="Zaremba-Niedzwiedzka K."/>
            <person name="Martijn J."/>
            <person name="Lind A.E."/>
            <person name="van Eijk R."/>
            <person name="Schleper C."/>
            <person name="Guy L."/>
            <person name="Ettema T.J."/>
        </authorList>
    </citation>
    <scope>NUCLEOTIDE SEQUENCE</scope>
</reference>
<gene>
    <name evidence="1" type="ORF">LCGC14_2083410</name>
</gene>
<proteinExistence type="predicted"/>
<dbReference type="EMBL" id="LAZR01025226">
    <property type="protein sequence ID" value="KKL72588.1"/>
    <property type="molecule type" value="Genomic_DNA"/>
</dbReference>
<comment type="caution">
    <text evidence="1">The sequence shown here is derived from an EMBL/GenBank/DDBJ whole genome shotgun (WGS) entry which is preliminary data.</text>
</comment>
<name>A0A0F9EES4_9ZZZZ</name>